<dbReference type="Pfam" id="PF13671">
    <property type="entry name" value="AAA_33"/>
    <property type="match status" value="1"/>
</dbReference>
<evidence type="ECO:0000256" key="3">
    <source>
        <dbReference type="ARBA" id="ARBA00038502"/>
    </source>
</evidence>
<sequence length="386" mass="41761">MLSREGHGLPELHAVGERVWVSPVRREDLDPYRRAVERSRDRLSRWNPVNPEDLATHLGAQSRGHRTFVIRARQQEGDHDVVGKVNVTNVVHGRFLSAAMGYDAYDPYAGRGLFAEGMRLVVGLAFAAEPHGMGLHRLEASVQPGNVVSAGLLRSVGFRHEGYTPRMLWLADGSGREAWRDHDRYAMTAEEWPARPYAQQQRRRLVVLVGGVPGSGKTTLARALAEELGVPLLSKDIVKEAVADALPDDVVTAHGAGQSALGAGASTALWRLLASSPVGGVVENWFWPHDERHVRAGLAEAGVDPAAVPEVWCDVPLELARQRFEARAGERHAVHGPQSGLGSWWESVAEAARPLGVGPVHRVDTSAPVSAGQVARLALAVRAATP</sequence>
<dbReference type="InterPro" id="IPR051531">
    <property type="entry name" value="N-acetyltransferase"/>
</dbReference>
<dbReference type="EMBL" id="VFOQ01000001">
    <property type="protein sequence ID" value="TQL61163.1"/>
    <property type="molecule type" value="Genomic_DNA"/>
</dbReference>
<dbReference type="Pfam" id="PF13302">
    <property type="entry name" value="Acetyltransf_3"/>
    <property type="match status" value="1"/>
</dbReference>
<gene>
    <name evidence="5" type="ORF">FB474_2568</name>
</gene>
<dbReference type="AlphaFoldDB" id="A0A542ZLD2"/>
<dbReference type="SUPFAM" id="SSF52540">
    <property type="entry name" value="P-loop containing nucleoside triphosphate hydrolases"/>
    <property type="match status" value="1"/>
</dbReference>
<comment type="caution">
    <text evidence="5">The sequence shown here is derived from an EMBL/GenBank/DDBJ whole genome shotgun (WGS) entry which is preliminary data.</text>
</comment>
<dbReference type="InterPro" id="IPR000182">
    <property type="entry name" value="GNAT_dom"/>
</dbReference>
<evidence type="ECO:0000313" key="6">
    <source>
        <dbReference type="Proteomes" id="UP000319514"/>
    </source>
</evidence>
<dbReference type="Proteomes" id="UP000319514">
    <property type="component" value="Unassembled WGS sequence"/>
</dbReference>
<feature type="domain" description="N-acetyltransferase" evidence="4">
    <location>
        <begin position="18"/>
        <end position="159"/>
    </location>
</feature>
<keyword evidence="1 5" id="KW-0808">Transferase</keyword>
<evidence type="ECO:0000256" key="2">
    <source>
        <dbReference type="ARBA" id="ARBA00023315"/>
    </source>
</evidence>
<dbReference type="PANTHER" id="PTHR43792:SF8">
    <property type="entry name" value="[RIBOSOMAL PROTEIN US5]-ALANINE N-ACETYLTRANSFERASE"/>
    <property type="match status" value="1"/>
</dbReference>
<organism evidence="5 6">
    <name type="scientific">Oryzihumus leptocrescens</name>
    <dbReference type="NCBI Taxonomy" id="297536"/>
    <lineage>
        <taxon>Bacteria</taxon>
        <taxon>Bacillati</taxon>
        <taxon>Actinomycetota</taxon>
        <taxon>Actinomycetes</taxon>
        <taxon>Micrococcales</taxon>
        <taxon>Intrasporangiaceae</taxon>
        <taxon>Oryzihumus</taxon>
    </lineage>
</organism>
<dbReference type="InterPro" id="IPR027417">
    <property type="entry name" value="P-loop_NTPase"/>
</dbReference>
<dbReference type="InterPro" id="IPR016181">
    <property type="entry name" value="Acyl_CoA_acyltransferase"/>
</dbReference>
<dbReference type="Gene3D" id="3.40.50.300">
    <property type="entry name" value="P-loop containing nucleotide triphosphate hydrolases"/>
    <property type="match status" value="1"/>
</dbReference>
<proteinExistence type="inferred from homology"/>
<evidence type="ECO:0000256" key="1">
    <source>
        <dbReference type="ARBA" id="ARBA00022679"/>
    </source>
</evidence>
<comment type="similarity">
    <text evidence="3">Belongs to the acetyltransferase family. RimJ subfamily.</text>
</comment>
<protein>
    <submittedName>
        <fullName evidence="5">Ribosomal-protein-alanine N-acetyltransferase</fullName>
    </submittedName>
</protein>
<dbReference type="SUPFAM" id="SSF55729">
    <property type="entry name" value="Acyl-CoA N-acyltransferases (Nat)"/>
    <property type="match status" value="1"/>
</dbReference>
<dbReference type="GO" id="GO:0005737">
    <property type="term" value="C:cytoplasm"/>
    <property type="evidence" value="ECO:0007669"/>
    <property type="project" value="TreeGrafter"/>
</dbReference>
<dbReference type="GO" id="GO:0008999">
    <property type="term" value="F:protein-N-terminal-alanine acetyltransferase activity"/>
    <property type="evidence" value="ECO:0007669"/>
    <property type="project" value="TreeGrafter"/>
</dbReference>
<dbReference type="Gene3D" id="3.40.630.30">
    <property type="match status" value="1"/>
</dbReference>
<accession>A0A542ZLD2</accession>
<reference evidence="5 6" key="1">
    <citation type="submission" date="2019-06" db="EMBL/GenBank/DDBJ databases">
        <title>Sequencing the genomes of 1000 actinobacteria strains.</title>
        <authorList>
            <person name="Klenk H.-P."/>
        </authorList>
    </citation>
    <scope>NUCLEOTIDE SEQUENCE [LARGE SCALE GENOMIC DNA]</scope>
    <source>
        <strain evidence="5 6">DSM 18082</strain>
    </source>
</reference>
<keyword evidence="2" id="KW-0012">Acyltransferase</keyword>
<keyword evidence="6" id="KW-1185">Reference proteome</keyword>
<dbReference type="RefSeq" id="WP_221632526.1">
    <property type="nucleotide sequence ID" value="NZ_BAAAKX010000001.1"/>
</dbReference>
<evidence type="ECO:0000259" key="4">
    <source>
        <dbReference type="Pfam" id="PF13302"/>
    </source>
</evidence>
<name>A0A542ZLD2_9MICO</name>
<evidence type="ECO:0000313" key="5">
    <source>
        <dbReference type="EMBL" id="TQL61163.1"/>
    </source>
</evidence>
<dbReference type="PANTHER" id="PTHR43792">
    <property type="entry name" value="GNAT FAMILY, PUTATIVE (AFU_ORTHOLOGUE AFUA_3G00765)-RELATED-RELATED"/>
    <property type="match status" value="1"/>
</dbReference>